<comment type="caution">
    <text evidence="1">The sequence shown here is derived from an EMBL/GenBank/DDBJ whole genome shotgun (WGS) entry which is preliminary data.</text>
</comment>
<dbReference type="AlphaFoldDB" id="A0A8X7C2H8"/>
<sequence>MSVNSSEVYANTSRYPASEKLLMSVEATQTQALIKSDAALNGILNAVSMRLGSYSVVQLFVSTESISGNLQGIMSREQGWCHSLKKPLQCEDNLIMQTFESANLRQKPL</sequence>
<evidence type="ECO:0000313" key="2">
    <source>
        <dbReference type="Proteomes" id="UP000886998"/>
    </source>
</evidence>
<reference evidence="1" key="1">
    <citation type="submission" date="2020-08" db="EMBL/GenBank/DDBJ databases">
        <title>Multicomponent nature underlies the extraordinary mechanical properties of spider dragline silk.</title>
        <authorList>
            <person name="Kono N."/>
            <person name="Nakamura H."/>
            <person name="Mori M."/>
            <person name="Yoshida Y."/>
            <person name="Ohtoshi R."/>
            <person name="Malay A.D."/>
            <person name="Moran D.A.P."/>
            <person name="Tomita M."/>
            <person name="Numata K."/>
            <person name="Arakawa K."/>
        </authorList>
    </citation>
    <scope>NUCLEOTIDE SEQUENCE</scope>
</reference>
<keyword evidence="2" id="KW-1185">Reference proteome</keyword>
<accession>A0A8X7C2H8</accession>
<name>A0A8X7C2H8_9ARAC</name>
<dbReference type="EMBL" id="BMAV01009022">
    <property type="protein sequence ID" value="GFY53010.1"/>
    <property type="molecule type" value="Genomic_DNA"/>
</dbReference>
<protein>
    <submittedName>
        <fullName evidence="1">Uncharacterized protein</fullName>
    </submittedName>
</protein>
<proteinExistence type="predicted"/>
<organism evidence="1 2">
    <name type="scientific">Trichonephila inaurata madagascariensis</name>
    <dbReference type="NCBI Taxonomy" id="2747483"/>
    <lineage>
        <taxon>Eukaryota</taxon>
        <taxon>Metazoa</taxon>
        <taxon>Ecdysozoa</taxon>
        <taxon>Arthropoda</taxon>
        <taxon>Chelicerata</taxon>
        <taxon>Arachnida</taxon>
        <taxon>Araneae</taxon>
        <taxon>Araneomorphae</taxon>
        <taxon>Entelegynae</taxon>
        <taxon>Araneoidea</taxon>
        <taxon>Nephilidae</taxon>
        <taxon>Trichonephila</taxon>
        <taxon>Trichonephila inaurata</taxon>
    </lineage>
</organism>
<gene>
    <name evidence="1" type="ORF">TNIN_119331</name>
</gene>
<evidence type="ECO:0000313" key="1">
    <source>
        <dbReference type="EMBL" id="GFY53010.1"/>
    </source>
</evidence>
<dbReference type="Proteomes" id="UP000886998">
    <property type="component" value="Unassembled WGS sequence"/>
</dbReference>